<feature type="region of interest" description="Disordered" evidence="1">
    <location>
        <begin position="1"/>
        <end position="45"/>
    </location>
</feature>
<proteinExistence type="predicted"/>
<feature type="compositionally biased region" description="Basic and acidic residues" evidence="1">
    <location>
        <begin position="26"/>
        <end position="40"/>
    </location>
</feature>
<protein>
    <recommendedName>
        <fullName evidence="4">Glycoside hydrolase family 38 N-terminal domain-containing protein</fullName>
    </recommendedName>
</protein>
<evidence type="ECO:0008006" key="4">
    <source>
        <dbReference type="Google" id="ProtNLM"/>
    </source>
</evidence>
<dbReference type="Proteomes" id="UP001620645">
    <property type="component" value="Unassembled WGS sequence"/>
</dbReference>
<dbReference type="AlphaFoldDB" id="A0ABD2K4X9"/>
<organism evidence="2 3">
    <name type="scientific">Heterodera schachtii</name>
    <name type="common">Sugarbeet cyst nematode worm</name>
    <name type="synonym">Tylenchus schachtii</name>
    <dbReference type="NCBI Taxonomy" id="97005"/>
    <lineage>
        <taxon>Eukaryota</taxon>
        <taxon>Metazoa</taxon>
        <taxon>Ecdysozoa</taxon>
        <taxon>Nematoda</taxon>
        <taxon>Chromadorea</taxon>
        <taxon>Rhabditida</taxon>
        <taxon>Tylenchina</taxon>
        <taxon>Tylenchomorpha</taxon>
        <taxon>Tylenchoidea</taxon>
        <taxon>Heteroderidae</taxon>
        <taxon>Heteroderinae</taxon>
        <taxon>Heterodera</taxon>
    </lineage>
</organism>
<evidence type="ECO:0000313" key="3">
    <source>
        <dbReference type="Proteomes" id="UP001620645"/>
    </source>
</evidence>
<name>A0ABD2K4X9_HETSC</name>
<evidence type="ECO:0000256" key="1">
    <source>
        <dbReference type="SAM" id="MobiDB-lite"/>
    </source>
</evidence>
<dbReference type="InterPro" id="IPR027291">
    <property type="entry name" value="Glyco_hydro_38_N_sf"/>
</dbReference>
<reference evidence="2 3" key="1">
    <citation type="submission" date="2024-10" db="EMBL/GenBank/DDBJ databases">
        <authorList>
            <person name="Kim D."/>
        </authorList>
    </citation>
    <scope>NUCLEOTIDE SEQUENCE [LARGE SCALE GENOMIC DNA]</scope>
    <source>
        <strain evidence="2">Taebaek</strain>
    </source>
</reference>
<dbReference type="InterPro" id="IPR011330">
    <property type="entry name" value="Glyco_hydro/deAcase_b/a-brl"/>
</dbReference>
<keyword evidence="3" id="KW-1185">Reference proteome</keyword>
<comment type="caution">
    <text evidence="2">The sequence shown here is derived from an EMBL/GenBank/DDBJ whole genome shotgun (WGS) entry which is preliminary data.</text>
</comment>
<dbReference type="SUPFAM" id="SSF88713">
    <property type="entry name" value="Glycoside hydrolase/deacetylase"/>
    <property type="match status" value="1"/>
</dbReference>
<gene>
    <name evidence="2" type="ORF">niasHS_000685</name>
</gene>
<feature type="compositionally biased region" description="Basic and acidic residues" evidence="1">
    <location>
        <begin position="1"/>
        <end position="10"/>
    </location>
</feature>
<dbReference type="EMBL" id="JBICCN010000053">
    <property type="protein sequence ID" value="KAL3097950.1"/>
    <property type="molecule type" value="Genomic_DNA"/>
</dbReference>
<sequence>MNDGGEERRNGLNGGENADRNQNGAQKEEAKEIEGRESGVLRKPLKQQIQQDRLDAFRAQICAPKDAAMTHNATTDVQMLSLYDILPFDNPDGGVWKQGWPITYDPEKIRTEKRLEVVVIPHSHNDPGWLKTFEGYFSVPPFPTCSTEPTSRTWPSNVFTTRSKNTWHGTSSWNLCGANCFPQALEAKVARHSDRSIRTISSRTCSPSIPTMRPTPADPAPKCADCQFDFRRLGHGPISCGALSADSPSSAAC</sequence>
<dbReference type="Gene3D" id="3.20.110.10">
    <property type="entry name" value="Glycoside hydrolase 38, N terminal domain"/>
    <property type="match status" value="1"/>
</dbReference>
<accession>A0ABD2K4X9</accession>
<evidence type="ECO:0000313" key="2">
    <source>
        <dbReference type="EMBL" id="KAL3097950.1"/>
    </source>
</evidence>